<dbReference type="SUPFAM" id="SSF51395">
    <property type="entry name" value="FMN-linked oxidoreductases"/>
    <property type="match status" value="1"/>
</dbReference>
<keyword evidence="5" id="KW-0665">Pyrimidine biosynthesis</keyword>
<keyword evidence="9" id="KW-1185">Reference proteome</keyword>
<dbReference type="Proteomes" id="UP000199416">
    <property type="component" value="Unassembled WGS sequence"/>
</dbReference>
<dbReference type="PANTHER" id="PTHR48109">
    <property type="entry name" value="DIHYDROOROTATE DEHYDROGENASE (QUINONE), MITOCHONDRIAL-RELATED"/>
    <property type="match status" value="1"/>
</dbReference>
<accession>A0A1G6RTD1</accession>
<evidence type="ECO:0000256" key="2">
    <source>
        <dbReference type="ARBA" id="ARBA00004725"/>
    </source>
</evidence>
<proteinExistence type="predicted"/>
<dbReference type="STRING" id="1190417.SAMN05660690_3303"/>
<dbReference type="InterPro" id="IPR005720">
    <property type="entry name" value="Dihydroorotate_DH_cat"/>
</dbReference>
<dbReference type="Pfam" id="PF01180">
    <property type="entry name" value="DHO_dh"/>
    <property type="match status" value="1"/>
</dbReference>
<comment type="cofactor">
    <cofactor evidence="1">
        <name>FMN</name>
        <dbReference type="ChEBI" id="CHEBI:58210"/>
    </cofactor>
</comment>
<dbReference type="GO" id="GO:0006207">
    <property type="term" value="P:'de novo' pyrimidine nucleobase biosynthetic process"/>
    <property type="evidence" value="ECO:0007669"/>
    <property type="project" value="TreeGrafter"/>
</dbReference>
<dbReference type="Gene3D" id="3.20.20.70">
    <property type="entry name" value="Aldolase class I"/>
    <property type="match status" value="1"/>
</dbReference>
<keyword evidence="3" id="KW-0285">Flavoprotein</keyword>
<evidence type="ECO:0000256" key="6">
    <source>
        <dbReference type="ARBA" id="ARBA00023002"/>
    </source>
</evidence>
<evidence type="ECO:0000256" key="1">
    <source>
        <dbReference type="ARBA" id="ARBA00001917"/>
    </source>
</evidence>
<dbReference type="PANTHER" id="PTHR48109:SF1">
    <property type="entry name" value="DIHYDROOROTATE DEHYDROGENASE (FUMARATE)"/>
    <property type="match status" value="1"/>
</dbReference>
<evidence type="ECO:0000256" key="5">
    <source>
        <dbReference type="ARBA" id="ARBA00022975"/>
    </source>
</evidence>
<name>A0A1G6RTD1_9ACTN</name>
<dbReference type="GO" id="GO:0006221">
    <property type="term" value="P:pyrimidine nucleotide biosynthetic process"/>
    <property type="evidence" value="ECO:0007669"/>
    <property type="project" value="UniProtKB-KW"/>
</dbReference>
<dbReference type="GO" id="GO:0005737">
    <property type="term" value="C:cytoplasm"/>
    <property type="evidence" value="ECO:0007669"/>
    <property type="project" value="InterPro"/>
</dbReference>
<keyword evidence="4" id="KW-0288">FMN</keyword>
<dbReference type="InterPro" id="IPR013785">
    <property type="entry name" value="Aldolase_TIM"/>
</dbReference>
<evidence type="ECO:0000256" key="4">
    <source>
        <dbReference type="ARBA" id="ARBA00022643"/>
    </source>
</evidence>
<protein>
    <submittedName>
        <fullName evidence="8">Dihydroorotate dehydrogenase</fullName>
    </submittedName>
</protein>
<reference evidence="9" key="1">
    <citation type="submission" date="2016-10" db="EMBL/GenBank/DDBJ databases">
        <authorList>
            <person name="Varghese N."/>
            <person name="Submissions S."/>
        </authorList>
    </citation>
    <scope>NUCLEOTIDE SEQUENCE [LARGE SCALE GENOMIC DNA]</scope>
    <source>
        <strain evidence="9">DSM 45421</strain>
    </source>
</reference>
<gene>
    <name evidence="8" type="ORF">SAMN05660690_3303</name>
</gene>
<organism evidence="8 9">
    <name type="scientific">Geodermatophilus telluris</name>
    <dbReference type="NCBI Taxonomy" id="1190417"/>
    <lineage>
        <taxon>Bacteria</taxon>
        <taxon>Bacillati</taxon>
        <taxon>Actinomycetota</taxon>
        <taxon>Actinomycetes</taxon>
        <taxon>Geodermatophilales</taxon>
        <taxon>Geodermatophilaceae</taxon>
        <taxon>Geodermatophilus</taxon>
    </lineage>
</organism>
<evidence type="ECO:0000313" key="9">
    <source>
        <dbReference type="Proteomes" id="UP000199416"/>
    </source>
</evidence>
<dbReference type="EMBL" id="FMZF01000005">
    <property type="protein sequence ID" value="SDD07216.1"/>
    <property type="molecule type" value="Genomic_DNA"/>
</dbReference>
<dbReference type="AlphaFoldDB" id="A0A1G6RTD1"/>
<sequence>MSVVGAVGGDLVARGLLDGLPAAYLSGVTRFATPPAAELDALRADAEGLAARLAAGEAGDADLPLLTRVAFFAGHGAVLAGCGVRTPSYDLVGSYRDNLRTPVGPRLDARPRAGDRRWRVLGREVGFPLGVPACVLNGGEEWVRYHARNGFSVLTYKTVRSRAHEPNAQPNWTFAPRPPGDVVVSDPWDWVAPGDPGVSTVNSFGVPSPAPEEWGPDLERSLAAVDDDQLLLVSVMGSGDGPALVEDFAATARLAQDAGAGVVELNLSCPNTLSASADEGVKPPLCLDADATVAVVEGVRRALDDRTGLVAKLSWLDAGRLAALVPRLAPLVDGVAGINTVASRVVRADGAPTFPGRAVAGLSGAAVRDAALDFTTRLVALREAGGHAFDVLAMGGVTDPASFAALWAAGADAVQSAAGAFADPFLARDCVAAHGDTLSRSVPR</sequence>
<evidence type="ECO:0000313" key="8">
    <source>
        <dbReference type="EMBL" id="SDD07216.1"/>
    </source>
</evidence>
<dbReference type="InterPro" id="IPR050074">
    <property type="entry name" value="DHO_dehydrogenase"/>
</dbReference>
<comment type="pathway">
    <text evidence="2">Pyrimidine metabolism; UMP biosynthesis via de novo pathway.</text>
</comment>
<keyword evidence="6" id="KW-0560">Oxidoreductase</keyword>
<dbReference type="GO" id="GO:0004152">
    <property type="term" value="F:dihydroorotate dehydrogenase activity"/>
    <property type="evidence" value="ECO:0007669"/>
    <property type="project" value="TreeGrafter"/>
</dbReference>
<evidence type="ECO:0000256" key="3">
    <source>
        <dbReference type="ARBA" id="ARBA00022630"/>
    </source>
</evidence>
<evidence type="ECO:0000259" key="7">
    <source>
        <dbReference type="Pfam" id="PF01180"/>
    </source>
</evidence>
<dbReference type="RefSeq" id="WP_245692296.1">
    <property type="nucleotide sequence ID" value="NZ_FMZF01000005.1"/>
</dbReference>
<feature type="domain" description="Dihydroorotate dehydrogenase catalytic" evidence="7">
    <location>
        <begin position="200"/>
        <end position="428"/>
    </location>
</feature>